<dbReference type="RefSeq" id="WP_139149625.1">
    <property type="nucleotide sequence ID" value="NZ_FMVF01000007.1"/>
</dbReference>
<proteinExistence type="predicted"/>
<dbReference type="EMBL" id="FMVF01000007">
    <property type="protein sequence ID" value="SCY55704.1"/>
    <property type="molecule type" value="Genomic_DNA"/>
</dbReference>
<reference evidence="2 3" key="1">
    <citation type="submission" date="2016-10" db="EMBL/GenBank/DDBJ databases">
        <authorList>
            <person name="de Groot N.N."/>
        </authorList>
    </citation>
    <scope>NUCLEOTIDE SEQUENCE [LARGE SCALE GENOMIC DNA]</scope>
    <source>
        <strain evidence="2 3">CGMCC 1.7031</strain>
    </source>
</reference>
<feature type="chain" id="PRO_5011660261" description="DUF4468 domain-containing protein" evidence="1">
    <location>
        <begin position="19"/>
        <end position="218"/>
    </location>
</feature>
<gene>
    <name evidence="2" type="ORF">SAMN02927903_01650</name>
</gene>
<dbReference type="OrthoDB" id="1490851at2"/>
<name>A0A1G5GW35_9FLAO</name>
<protein>
    <recommendedName>
        <fullName evidence="4">DUF4468 domain-containing protein</fullName>
    </recommendedName>
</protein>
<evidence type="ECO:0000313" key="2">
    <source>
        <dbReference type="EMBL" id="SCY55704.1"/>
    </source>
</evidence>
<evidence type="ECO:0008006" key="4">
    <source>
        <dbReference type="Google" id="ProtNLM"/>
    </source>
</evidence>
<sequence>MKRLLLLLLFSSVGHAQASFEALDSLSVVVSKWQAMTEGTTYKDASGQLQTLSFPEENFQIWFADRMASKAVFKKTGDTEVLALTENIDLSKATGISVSDNYFGVAYIQLDFPEGHLKTQLYENGELKETVGVNRLEFFCRYGALDPNKKFYFDLMFDMVYALCNMMKVEKGLTNVDTIRTELTDWNKLSAAAFLAKHPNSLMATQAKLNLKEAEKKD</sequence>
<dbReference type="STRING" id="490189.SAMN02927903_01650"/>
<keyword evidence="3" id="KW-1185">Reference proteome</keyword>
<organism evidence="2 3">
    <name type="scientific">Flavobacterium caeni</name>
    <dbReference type="NCBI Taxonomy" id="490189"/>
    <lineage>
        <taxon>Bacteria</taxon>
        <taxon>Pseudomonadati</taxon>
        <taxon>Bacteroidota</taxon>
        <taxon>Flavobacteriia</taxon>
        <taxon>Flavobacteriales</taxon>
        <taxon>Flavobacteriaceae</taxon>
        <taxon>Flavobacterium</taxon>
    </lineage>
</organism>
<dbReference type="AlphaFoldDB" id="A0A1G5GW35"/>
<keyword evidence="1" id="KW-0732">Signal</keyword>
<feature type="signal peptide" evidence="1">
    <location>
        <begin position="1"/>
        <end position="18"/>
    </location>
</feature>
<accession>A0A1G5GW35</accession>
<dbReference type="Proteomes" id="UP000199354">
    <property type="component" value="Unassembled WGS sequence"/>
</dbReference>
<evidence type="ECO:0000256" key="1">
    <source>
        <dbReference type="SAM" id="SignalP"/>
    </source>
</evidence>
<evidence type="ECO:0000313" key="3">
    <source>
        <dbReference type="Proteomes" id="UP000199354"/>
    </source>
</evidence>